<dbReference type="SUPFAM" id="SSF55961">
    <property type="entry name" value="Bet v1-like"/>
    <property type="match status" value="1"/>
</dbReference>
<evidence type="ECO:0000256" key="2">
    <source>
        <dbReference type="SAM" id="SignalP"/>
    </source>
</evidence>
<feature type="signal peptide" evidence="2">
    <location>
        <begin position="1"/>
        <end position="24"/>
    </location>
</feature>
<evidence type="ECO:0000313" key="4">
    <source>
        <dbReference type="EMBL" id="SHG34030.1"/>
    </source>
</evidence>
<feature type="domain" description="Activator of Hsp90 ATPase homologue 1/2-like C-terminal" evidence="3">
    <location>
        <begin position="46"/>
        <end position="144"/>
    </location>
</feature>
<evidence type="ECO:0000259" key="3">
    <source>
        <dbReference type="Pfam" id="PF08327"/>
    </source>
</evidence>
<dbReference type="AlphaFoldDB" id="A0A1M5J1C7"/>
<dbReference type="RefSeq" id="WP_073321481.1">
    <property type="nucleotide sequence ID" value="NZ_FQWD01000003.1"/>
</dbReference>
<proteinExistence type="inferred from homology"/>
<dbReference type="InterPro" id="IPR023393">
    <property type="entry name" value="START-like_dom_sf"/>
</dbReference>
<gene>
    <name evidence="4" type="ORF">SAMN05216361_1888</name>
</gene>
<dbReference type="Gene3D" id="3.30.530.20">
    <property type="match status" value="1"/>
</dbReference>
<dbReference type="Proteomes" id="UP000184520">
    <property type="component" value="Unassembled WGS sequence"/>
</dbReference>
<evidence type="ECO:0000313" key="5">
    <source>
        <dbReference type="Proteomes" id="UP000184520"/>
    </source>
</evidence>
<keyword evidence="2" id="KW-0732">Signal</keyword>
<organism evidence="4 5">
    <name type="scientific">Marisediminitalea aggregata</name>
    <dbReference type="NCBI Taxonomy" id="634436"/>
    <lineage>
        <taxon>Bacteria</taxon>
        <taxon>Pseudomonadati</taxon>
        <taxon>Pseudomonadota</taxon>
        <taxon>Gammaproteobacteria</taxon>
        <taxon>Alteromonadales</taxon>
        <taxon>Alteromonadaceae</taxon>
        <taxon>Marisediminitalea</taxon>
    </lineage>
</organism>
<sequence>MNRLTPSYVTALVLLLIMAPFAHAEPKVTAQSEYGFITENVVTISASPDEVWQKLIYGVDTWWPKDHSWWGQDGTFTISPEAGGCFCETAGEKSAEHLHVVFVDPNKKLVMTGGLGPLQGMGLFGALTFELTEQDDSTKVAMTYRVHGYYPDGYQQLAPIVAQVQGLQLQGLANAF</sequence>
<accession>A0A1M5J1C7</accession>
<keyword evidence="5" id="KW-1185">Reference proteome</keyword>
<dbReference type="CDD" id="cd07814">
    <property type="entry name" value="SRPBCC_CalC_Aha1-like"/>
    <property type="match status" value="1"/>
</dbReference>
<dbReference type="InterPro" id="IPR013538">
    <property type="entry name" value="ASHA1/2-like_C"/>
</dbReference>
<evidence type="ECO:0000256" key="1">
    <source>
        <dbReference type="ARBA" id="ARBA00006817"/>
    </source>
</evidence>
<reference evidence="5" key="1">
    <citation type="submission" date="2016-11" db="EMBL/GenBank/DDBJ databases">
        <authorList>
            <person name="Varghese N."/>
            <person name="Submissions S."/>
        </authorList>
    </citation>
    <scope>NUCLEOTIDE SEQUENCE [LARGE SCALE GENOMIC DNA]</scope>
    <source>
        <strain evidence="5">CGMCC 1.8995</strain>
    </source>
</reference>
<protein>
    <submittedName>
        <fullName evidence="4">Uncharacterized conserved protein YndB, AHSA1/START domain</fullName>
    </submittedName>
</protein>
<dbReference type="Pfam" id="PF08327">
    <property type="entry name" value="AHSA1"/>
    <property type="match status" value="1"/>
</dbReference>
<feature type="chain" id="PRO_5012590005" evidence="2">
    <location>
        <begin position="25"/>
        <end position="176"/>
    </location>
</feature>
<comment type="similarity">
    <text evidence="1">Belongs to the AHA1 family.</text>
</comment>
<name>A0A1M5J1C7_9ALTE</name>
<dbReference type="EMBL" id="FQWD01000003">
    <property type="protein sequence ID" value="SHG34030.1"/>
    <property type="molecule type" value="Genomic_DNA"/>
</dbReference>
<dbReference type="STRING" id="634436.SAMN05216361_1888"/>